<accession>A0A3R6C6R9</accession>
<protein>
    <recommendedName>
        <fullName evidence="3">Transposon-encoded protein TnpW</fullName>
    </recommendedName>
</protein>
<dbReference type="RefSeq" id="WP_118930357.1">
    <property type="nucleotide sequence ID" value="NZ_QSKW01000020.1"/>
</dbReference>
<dbReference type="EMBL" id="QSKW01000020">
    <property type="protein sequence ID" value="RHE96101.1"/>
    <property type="molecule type" value="Genomic_DNA"/>
</dbReference>
<organism evidence="1 2">
    <name type="scientific">Roseburia inulinivorans</name>
    <dbReference type="NCBI Taxonomy" id="360807"/>
    <lineage>
        <taxon>Bacteria</taxon>
        <taxon>Bacillati</taxon>
        <taxon>Bacillota</taxon>
        <taxon>Clostridia</taxon>
        <taxon>Lachnospirales</taxon>
        <taxon>Lachnospiraceae</taxon>
        <taxon>Roseburia</taxon>
    </lineage>
</organism>
<evidence type="ECO:0000313" key="2">
    <source>
        <dbReference type="Proteomes" id="UP000286271"/>
    </source>
</evidence>
<gene>
    <name evidence="1" type="ORF">DW707_12305</name>
</gene>
<sequence length="52" mass="6133">MNNTATNTATCPTVRKQICKTTYIVRVHFSQTAKETMEDKIKRMLREEVRKM</sequence>
<reference evidence="1 2" key="1">
    <citation type="submission" date="2018-08" db="EMBL/GenBank/DDBJ databases">
        <title>A genome reference for cultivated species of the human gut microbiota.</title>
        <authorList>
            <person name="Zou Y."/>
            <person name="Xue W."/>
            <person name="Luo G."/>
        </authorList>
    </citation>
    <scope>NUCLEOTIDE SEQUENCE [LARGE SCALE GENOMIC DNA]</scope>
    <source>
        <strain evidence="1 2">AM27-11</strain>
    </source>
</reference>
<dbReference type="Proteomes" id="UP000286271">
    <property type="component" value="Unassembled WGS sequence"/>
</dbReference>
<dbReference type="InterPro" id="IPR026990">
    <property type="entry name" value="TnpW"/>
</dbReference>
<evidence type="ECO:0000313" key="1">
    <source>
        <dbReference type="EMBL" id="RHE96101.1"/>
    </source>
</evidence>
<evidence type="ECO:0008006" key="3">
    <source>
        <dbReference type="Google" id="ProtNLM"/>
    </source>
</evidence>
<comment type="caution">
    <text evidence="1">The sequence shown here is derived from an EMBL/GenBank/DDBJ whole genome shotgun (WGS) entry which is preliminary data.</text>
</comment>
<proteinExistence type="predicted"/>
<dbReference type="Pfam" id="PF14202">
    <property type="entry name" value="TnpW"/>
    <property type="match status" value="1"/>
</dbReference>
<dbReference type="AlphaFoldDB" id="A0A3R6C6R9"/>
<name>A0A3R6C6R9_9FIRM</name>